<accession>A0ABP0PJP7</accession>
<gene>
    <name evidence="2" type="ORF">CCMP2556_LOCUS37558</name>
</gene>
<dbReference type="Proteomes" id="UP001642484">
    <property type="component" value="Unassembled WGS sequence"/>
</dbReference>
<evidence type="ECO:0000259" key="1">
    <source>
        <dbReference type="PROSITE" id="PS50240"/>
    </source>
</evidence>
<sequence length="777" mass="84896">MGSEHYMWPHRKPLKHLISSPCFLLELRWRLQSISKSADEAWMMWDGHQKGFPVLLQPVALLDRLVAYRHSDVTLPREAVLWTISEVDIYLGSLGFIRPSRESSLMRSSKRLVRALRGGYKPLEFRVDQSGKDSGVFSSIDVEKGDLVELCPLHEVPAHLRAISKVLQRITVPMQCDASRFAIVLGFGKVYGTAQTPNLHWSYRRDDEVVLWAAEDILGGRELTVDFNSPPKPLELAGTPPSTWQKPPQKPGRLANSGFVVHGESSIHGRGVFTTKDAAAGDLLESCPAVLMDEGAAEAMFSYRWGLKNNENSKDYYLPLGLGSLYNHSESPNAAGQLDVKRSVNELSNVATMILTDAWLQGQTRKSKVTWNDIVRMKDGGDNWNVAKVDLVVVHEAYDLDLILNDIALMRLASPLNASKFAKLQMSDQRHNGSQALIAGWGTIDEACAQFDNVLREGDTFIVGSNICAQTTQFFNWTEWICTDHINSSSQAIAGVGCGDSGGPLFLEENNELVQVGVVSYTSQGKDYFTRVFTYLDWLNGVQNNPPSESIMVKPRCVGSCCDDANYLDAFSEECWTWLNFDCSAWDAPAEDVAVLLANCPATCGICPSCEATNVQCCDVAGFTDAAGQPCSFWTGSLDCSAAPFSATQVANLQSNCQHSCGLCSPGADCTDKGGWLDALGYACIQWRGYDCSSAVETYGYFSQDQADVMRHCPLSCGLCSAGPTSSGALSTTVAEDDNGIVPDGASTSYGNVGGLNGGIRIKIHHCLAAISLAWWW</sequence>
<dbReference type="PROSITE" id="PS50240">
    <property type="entry name" value="TRYPSIN_DOM"/>
    <property type="match status" value="1"/>
</dbReference>
<dbReference type="InterPro" id="IPR009003">
    <property type="entry name" value="Peptidase_S1_PA"/>
</dbReference>
<name>A0ABP0PJP7_9DINO</name>
<reference evidence="2 3" key="1">
    <citation type="submission" date="2024-02" db="EMBL/GenBank/DDBJ databases">
        <authorList>
            <person name="Chen Y."/>
            <person name="Shah S."/>
            <person name="Dougan E. K."/>
            <person name="Thang M."/>
            <person name="Chan C."/>
        </authorList>
    </citation>
    <scope>NUCLEOTIDE SEQUENCE [LARGE SCALE GENOMIC DNA]</scope>
</reference>
<protein>
    <recommendedName>
        <fullName evidence="1">Peptidase S1 domain-containing protein</fullName>
    </recommendedName>
</protein>
<dbReference type="InterPro" id="IPR051333">
    <property type="entry name" value="CLIP_Serine_Protease"/>
</dbReference>
<dbReference type="InterPro" id="IPR003582">
    <property type="entry name" value="ShKT_dom"/>
</dbReference>
<dbReference type="InterPro" id="IPR001254">
    <property type="entry name" value="Trypsin_dom"/>
</dbReference>
<dbReference type="Gene3D" id="2.40.10.10">
    <property type="entry name" value="Trypsin-like serine proteases"/>
    <property type="match status" value="2"/>
</dbReference>
<dbReference type="InterPro" id="IPR043504">
    <property type="entry name" value="Peptidase_S1_PA_chymotrypsin"/>
</dbReference>
<dbReference type="PROSITE" id="PS00135">
    <property type="entry name" value="TRYPSIN_SER"/>
    <property type="match status" value="1"/>
</dbReference>
<evidence type="ECO:0000313" key="2">
    <source>
        <dbReference type="EMBL" id="CAK9076242.1"/>
    </source>
</evidence>
<dbReference type="SUPFAM" id="SSF82199">
    <property type="entry name" value="SET domain"/>
    <property type="match status" value="2"/>
</dbReference>
<comment type="caution">
    <text evidence="2">The sequence shown here is derived from an EMBL/GenBank/DDBJ whole genome shotgun (WGS) entry which is preliminary data.</text>
</comment>
<dbReference type="EMBL" id="CAXAMN010023250">
    <property type="protein sequence ID" value="CAK9076242.1"/>
    <property type="molecule type" value="Genomic_DNA"/>
</dbReference>
<evidence type="ECO:0000313" key="3">
    <source>
        <dbReference type="Proteomes" id="UP001642484"/>
    </source>
</evidence>
<dbReference type="SMART" id="SM00254">
    <property type="entry name" value="ShKT"/>
    <property type="match status" value="2"/>
</dbReference>
<dbReference type="SUPFAM" id="SSF50494">
    <property type="entry name" value="Trypsin-like serine proteases"/>
    <property type="match status" value="1"/>
</dbReference>
<dbReference type="SMART" id="SM00020">
    <property type="entry name" value="Tryp_SPc"/>
    <property type="match status" value="1"/>
</dbReference>
<dbReference type="PANTHER" id="PTHR24260:SF136">
    <property type="entry name" value="GH08193P-RELATED"/>
    <property type="match status" value="1"/>
</dbReference>
<dbReference type="InterPro" id="IPR033116">
    <property type="entry name" value="TRYPSIN_SER"/>
</dbReference>
<feature type="domain" description="Peptidase S1" evidence="1">
    <location>
        <begin position="217"/>
        <end position="544"/>
    </location>
</feature>
<keyword evidence="3" id="KW-1185">Reference proteome</keyword>
<dbReference type="Gene3D" id="2.170.270.10">
    <property type="entry name" value="SET domain"/>
    <property type="match status" value="2"/>
</dbReference>
<dbReference type="InterPro" id="IPR046341">
    <property type="entry name" value="SET_dom_sf"/>
</dbReference>
<organism evidence="2 3">
    <name type="scientific">Durusdinium trenchii</name>
    <dbReference type="NCBI Taxonomy" id="1381693"/>
    <lineage>
        <taxon>Eukaryota</taxon>
        <taxon>Sar</taxon>
        <taxon>Alveolata</taxon>
        <taxon>Dinophyceae</taxon>
        <taxon>Suessiales</taxon>
        <taxon>Symbiodiniaceae</taxon>
        <taxon>Durusdinium</taxon>
    </lineage>
</organism>
<dbReference type="PANTHER" id="PTHR24260">
    <property type="match status" value="1"/>
</dbReference>
<proteinExistence type="predicted"/>
<dbReference type="Pfam" id="PF00089">
    <property type="entry name" value="Trypsin"/>
    <property type="match status" value="1"/>
</dbReference>